<gene>
    <name evidence="1" type="ORF">BKE30_08375</name>
</gene>
<dbReference type="Proteomes" id="UP000192132">
    <property type="component" value="Unassembled WGS sequence"/>
</dbReference>
<sequence>MINSKDHPVEWALLIYKLEDAKEHLKNLIKQLTAKTGMDEIAFKTQLFHVYEHLNRAWHSRNTIGGISSTQWHANSQLPVSLKFFED</sequence>
<name>A0A1S8CVR1_9GAMM</name>
<evidence type="ECO:0000313" key="1">
    <source>
        <dbReference type="EMBL" id="ONG39877.1"/>
    </source>
</evidence>
<evidence type="ECO:0000313" key="2">
    <source>
        <dbReference type="Proteomes" id="UP000192132"/>
    </source>
</evidence>
<dbReference type="EMBL" id="MLCN01000022">
    <property type="protein sequence ID" value="ONG39877.1"/>
    <property type="molecule type" value="Genomic_DNA"/>
</dbReference>
<proteinExistence type="predicted"/>
<dbReference type="AlphaFoldDB" id="A0A1S8CVR1"/>
<dbReference type="STRING" id="1907941.BKE30_08375"/>
<comment type="caution">
    <text evidence="1">The sequence shown here is derived from an EMBL/GenBank/DDBJ whole genome shotgun (WGS) entry which is preliminary data.</text>
</comment>
<reference evidence="1 2" key="1">
    <citation type="submission" date="2016-10" db="EMBL/GenBank/DDBJ databases">
        <title>Draft Genome sequence of Alkanindiges sp. strain H1.</title>
        <authorList>
            <person name="Subhash Y."/>
            <person name="Lee S."/>
        </authorList>
    </citation>
    <scope>NUCLEOTIDE SEQUENCE [LARGE SCALE GENOMIC DNA]</scope>
    <source>
        <strain evidence="1 2">H1</strain>
    </source>
</reference>
<organism evidence="1 2">
    <name type="scientific">Alkanindiges hydrocarboniclasticus</name>
    <dbReference type="NCBI Taxonomy" id="1907941"/>
    <lineage>
        <taxon>Bacteria</taxon>
        <taxon>Pseudomonadati</taxon>
        <taxon>Pseudomonadota</taxon>
        <taxon>Gammaproteobacteria</taxon>
        <taxon>Moraxellales</taxon>
        <taxon>Moraxellaceae</taxon>
        <taxon>Alkanindiges</taxon>
    </lineage>
</organism>
<dbReference type="RefSeq" id="WP_076878243.1">
    <property type="nucleotide sequence ID" value="NZ_MLCN01000022.1"/>
</dbReference>
<keyword evidence="2" id="KW-1185">Reference proteome</keyword>
<accession>A0A1S8CVR1</accession>
<dbReference type="OrthoDB" id="5958465at2"/>
<protein>
    <submittedName>
        <fullName evidence="1">Uncharacterized protein</fullName>
    </submittedName>
</protein>